<evidence type="ECO:0000256" key="6">
    <source>
        <dbReference type="ARBA" id="ARBA00022679"/>
    </source>
</evidence>
<feature type="domain" description="MIR" evidence="17">
    <location>
        <begin position="420"/>
        <end position="479"/>
    </location>
</feature>
<evidence type="ECO:0000256" key="5">
    <source>
        <dbReference type="ARBA" id="ARBA00022676"/>
    </source>
</evidence>
<feature type="transmembrane region" description="Helical" evidence="15">
    <location>
        <begin position="620"/>
        <end position="641"/>
    </location>
</feature>
<feature type="compositionally biased region" description="Basic and acidic residues" evidence="16">
    <location>
        <begin position="881"/>
        <end position="893"/>
    </location>
</feature>
<keyword evidence="6 15" id="KW-0808">Transferase</keyword>
<evidence type="ECO:0000256" key="11">
    <source>
        <dbReference type="ARBA" id="ARBA00023136"/>
    </source>
</evidence>
<keyword evidence="11 15" id="KW-0472">Membrane</keyword>
<dbReference type="Pfam" id="PF16192">
    <property type="entry name" value="PMT_4TMC"/>
    <property type="match status" value="1"/>
</dbReference>
<evidence type="ECO:0000256" key="10">
    <source>
        <dbReference type="ARBA" id="ARBA00022989"/>
    </source>
</evidence>
<dbReference type="FunFam" id="2.80.10.50:FF:000034">
    <property type="entry name" value="Dolichyl-phosphate-mannose-protein mannosyltransferase 1"/>
    <property type="match status" value="1"/>
</dbReference>
<dbReference type="CDD" id="cd23283">
    <property type="entry name" value="beta-trefoil_MIR_PMT1-like"/>
    <property type="match status" value="1"/>
</dbReference>
<evidence type="ECO:0000256" key="7">
    <source>
        <dbReference type="ARBA" id="ARBA00022692"/>
    </source>
</evidence>
<evidence type="ECO:0000256" key="2">
    <source>
        <dbReference type="ARBA" id="ARBA00004922"/>
    </source>
</evidence>
<evidence type="ECO:0000256" key="3">
    <source>
        <dbReference type="ARBA" id="ARBA00007222"/>
    </source>
</evidence>
<organism evidence="18 19">
    <name type="scientific">Lentithecium fluviatile CBS 122367</name>
    <dbReference type="NCBI Taxonomy" id="1168545"/>
    <lineage>
        <taxon>Eukaryota</taxon>
        <taxon>Fungi</taxon>
        <taxon>Dikarya</taxon>
        <taxon>Ascomycota</taxon>
        <taxon>Pezizomycotina</taxon>
        <taxon>Dothideomycetes</taxon>
        <taxon>Pleosporomycetidae</taxon>
        <taxon>Pleosporales</taxon>
        <taxon>Massarineae</taxon>
        <taxon>Lentitheciaceae</taxon>
        <taxon>Lentithecium</taxon>
    </lineage>
</organism>
<evidence type="ECO:0000256" key="13">
    <source>
        <dbReference type="ARBA" id="ARBA00045085"/>
    </source>
</evidence>
<dbReference type="Pfam" id="PF02366">
    <property type="entry name" value="PMT"/>
    <property type="match status" value="1"/>
</dbReference>
<feature type="compositionally biased region" description="Basic and acidic residues" evidence="16">
    <location>
        <begin position="929"/>
        <end position="961"/>
    </location>
</feature>
<feature type="region of interest" description="Disordered" evidence="16">
    <location>
        <begin position="789"/>
        <end position="837"/>
    </location>
</feature>
<dbReference type="PANTHER" id="PTHR10050:SF50">
    <property type="entry name" value="DOLICHYL-PHOSPHATE-MANNOSE--PROTEIN MANNOSYLTRANSFERASE 1-RELATED"/>
    <property type="match status" value="1"/>
</dbReference>
<dbReference type="EC" id="2.4.1.109" evidence="4 15"/>
<dbReference type="AlphaFoldDB" id="A0A6G1JNX4"/>
<evidence type="ECO:0000256" key="9">
    <source>
        <dbReference type="ARBA" id="ARBA00022824"/>
    </source>
</evidence>
<feature type="domain" description="MIR" evidence="17">
    <location>
        <begin position="489"/>
        <end position="545"/>
    </location>
</feature>
<comment type="catalytic activity">
    <reaction evidence="14 15">
        <text>a di-trans,poly-cis-dolichyl beta-D-mannosyl phosphate + L-seryl-[protein] = 3-O-(alpha-D-mannosyl)-L-seryl-[protein] + a di-trans,poly-cis-dolichyl phosphate + H(+)</text>
        <dbReference type="Rhea" id="RHEA:17377"/>
        <dbReference type="Rhea" id="RHEA-COMP:9863"/>
        <dbReference type="Rhea" id="RHEA-COMP:13546"/>
        <dbReference type="Rhea" id="RHEA-COMP:19498"/>
        <dbReference type="Rhea" id="RHEA-COMP:19501"/>
        <dbReference type="ChEBI" id="CHEBI:15378"/>
        <dbReference type="ChEBI" id="CHEBI:29999"/>
        <dbReference type="ChEBI" id="CHEBI:57683"/>
        <dbReference type="ChEBI" id="CHEBI:58211"/>
        <dbReference type="ChEBI" id="CHEBI:137321"/>
        <dbReference type="EC" id="2.4.1.109"/>
    </reaction>
</comment>
<feature type="transmembrane region" description="Helical" evidence="15">
    <location>
        <begin position="691"/>
        <end position="708"/>
    </location>
</feature>
<protein>
    <recommendedName>
        <fullName evidence="4 15">Dolichyl-phosphate-mannose--protein mannosyltransferase</fullName>
        <ecNumber evidence="4 15">2.4.1.109</ecNumber>
    </recommendedName>
</protein>
<keyword evidence="5 15" id="KW-0328">Glycosyltransferase</keyword>
<keyword evidence="8" id="KW-0677">Repeat</keyword>
<evidence type="ECO:0000256" key="4">
    <source>
        <dbReference type="ARBA" id="ARBA00012839"/>
    </source>
</evidence>
<comment type="pathway">
    <text evidence="2 15">Protein modification; protein glycosylation.</text>
</comment>
<dbReference type="Gene3D" id="2.80.10.50">
    <property type="match status" value="1"/>
</dbReference>
<evidence type="ECO:0000313" key="19">
    <source>
        <dbReference type="Proteomes" id="UP000799291"/>
    </source>
</evidence>
<dbReference type="SUPFAM" id="SSF82109">
    <property type="entry name" value="MIR domain"/>
    <property type="match status" value="1"/>
</dbReference>
<comment type="catalytic activity">
    <reaction evidence="13 15">
        <text>a di-trans,poly-cis-dolichyl beta-D-mannosyl phosphate + L-threonyl-[protein] = 3-O-(alpha-D-mannosyl)-L-threonyl-[protein] + a di-trans,poly-cis-dolichyl phosphate + H(+)</text>
        <dbReference type="Rhea" id="RHEA:53396"/>
        <dbReference type="Rhea" id="RHEA-COMP:11060"/>
        <dbReference type="Rhea" id="RHEA-COMP:13547"/>
        <dbReference type="Rhea" id="RHEA-COMP:19498"/>
        <dbReference type="Rhea" id="RHEA-COMP:19501"/>
        <dbReference type="ChEBI" id="CHEBI:15378"/>
        <dbReference type="ChEBI" id="CHEBI:30013"/>
        <dbReference type="ChEBI" id="CHEBI:57683"/>
        <dbReference type="ChEBI" id="CHEBI:58211"/>
        <dbReference type="ChEBI" id="CHEBI:137323"/>
        <dbReference type="EC" id="2.4.1.109"/>
    </reaction>
</comment>
<keyword evidence="12" id="KW-0325">Glycoprotein</keyword>
<keyword evidence="9 15" id="KW-0256">Endoplasmic reticulum</keyword>
<feature type="transmembrane region" description="Helical" evidence="15">
    <location>
        <begin position="261"/>
        <end position="279"/>
    </location>
</feature>
<feature type="transmembrane region" description="Helical" evidence="15">
    <location>
        <begin position="291"/>
        <end position="315"/>
    </location>
</feature>
<feature type="compositionally biased region" description="Basic and acidic residues" evidence="16">
    <location>
        <begin position="902"/>
        <end position="915"/>
    </location>
</feature>
<feature type="region of interest" description="Disordered" evidence="16">
    <location>
        <begin position="1"/>
        <end position="43"/>
    </location>
</feature>
<dbReference type="GO" id="GO:0031502">
    <property type="term" value="C:dolichyl-phosphate-mannose-protein mannosyltransferase complex"/>
    <property type="evidence" value="ECO:0007669"/>
    <property type="project" value="UniProtKB-ARBA"/>
</dbReference>
<sequence>MANRTAPNTAYLAEKPAARRSGKSPSRSPAPNGRKQQKPAKVAGYTSEGVKDHDIFSLPSSDWQMLGLLVLVAAVVRLFRIYQPSSVVFDEVHFGGFATKYIKGKFFMDVHPPLAKLLITLAGWLAGFDGNFDFKDIGKDYLEPGVPYVAMRLLPAICGVLTIPTMFLTLKAAGCRTTTAALGSALVIFDNALVTQSRLILLDSPLVLFTAMTALSWTAFTNQHEQGPSKAFEPSWWFWLAATGVSLGATFSVKWVGLFTIAWVGSLTLLQLWVLLGDTRNVDPRRWFKHFFARLFCLVVIPLTFYMSMFAIHFLCLVNPGDGDGFMSSEFQATLNSKGMQDVPADVAFGSRVSIRHWNTQGGYLHSHSHMYPTGSKQQQITLYPHKDENNIFILENQTLPEVLDGPKPEGPKAWDNLGPIHIEDGAVIRLYHITTDRRVHSHDVRPPVTEADWQNEVSAYGYEGFEGDANDFFRVEIVKSMSENAVAKKRLRTIQTKFRLVHLMTGCVLFSHKVKLPDWGFEQQEVTCAKGGTLPNSVWYVEGNVHPLMTEGNVEKVNYRNPGFFGKFWELQKVMWKTNAGLVESHAWDSRPPSWPILRRGINFWGKNSRQIYLIGNPVIWWSSTAIIGIYLAIKGLAILRWQRGYRDYSNVTFKRFDYEIGMTLLGWAFHYFPFYLMARQLFLHHYLPALYFAIMAFCQMYDFVAYRFSGLGLKQYPAIGQAAAVAFLAIAITVFTVYSPLAYGNMWTRDQCNSVKLFNTWDWDCNNFPTSYDQYIANAVVPTTSAAIPPSSPPAAPVQEQPKDEKKPEEVVSEKAAVSPPPEGAPKELPILSKEERIEFRDENGRILDEDEVKALEGKVSFKTRYETRTRIVDAQGNEIHESLVDAREVDGQGVAPPHPDVEGRNPETKGEGEAEPSDAPPTVEVAEDKQKEKSVEKQAKDPKPASEAKAATKEPARE</sequence>
<dbReference type="InterPro" id="IPR036300">
    <property type="entry name" value="MIR_dom_sf"/>
</dbReference>
<comment type="function">
    <text evidence="15">Transfers mannose from Dol-P-mannose to Ser or Thr residues on proteins.</text>
</comment>
<evidence type="ECO:0000256" key="14">
    <source>
        <dbReference type="ARBA" id="ARBA00045102"/>
    </source>
</evidence>
<evidence type="ECO:0000259" key="17">
    <source>
        <dbReference type="PROSITE" id="PS50919"/>
    </source>
</evidence>
<dbReference type="Pfam" id="PF02815">
    <property type="entry name" value="MIR"/>
    <property type="match status" value="1"/>
</dbReference>
<dbReference type="InterPro" id="IPR027005">
    <property type="entry name" value="PMT-like"/>
</dbReference>
<reference evidence="18" key="1">
    <citation type="journal article" date="2020" name="Stud. Mycol.">
        <title>101 Dothideomycetes genomes: a test case for predicting lifestyles and emergence of pathogens.</title>
        <authorList>
            <person name="Haridas S."/>
            <person name="Albert R."/>
            <person name="Binder M."/>
            <person name="Bloem J."/>
            <person name="Labutti K."/>
            <person name="Salamov A."/>
            <person name="Andreopoulos B."/>
            <person name="Baker S."/>
            <person name="Barry K."/>
            <person name="Bills G."/>
            <person name="Bluhm B."/>
            <person name="Cannon C."/>
            <person name="Castanera R."/>
            <person name="Culley D."/>
            <person name="Daum C."/>
            <person name="Ezra D."/>
            <person name="Gonzalez J."/>
            <person name="Henrissat B."/>
            <person name="Kuo A."/>
            <person name="Liang C."/>
            <person name="Lipzen A."/>
            <person name="Lutzoni F."/>
            <person name="Magnuson J."/>
            <person name="Mondo S."/>
            <person name="Nolan M."/>
            <person name="Ohm R."/>
            <person name="Pangilinan J."/>
            <person name="Park H.-J."/>
            <person name="Ramirez L."/>
            <person name="Alfaro M."/>
            <person name="Sun H."/>
            <person name="Tritt A."/>
            <person name="Yoshinaga Y."/>
            <person name="Zwiers L.-H."/>
            <person name="Turgeon B."/>
            <person name="Goodwin S."/>
            <person name="Spatafora J."/>
            <person name="Crous P."/>
            <person name="Grigoriev I."/>
        </authorList>
    </citation>
    <scope>NUCLEOTIDE SEQUENCE</scope>
    <source>
        <strain evidence="18">CBS 122367</strain>
    </source>
</reference>
<dbReference type="InterPro" id="IPR032421">
    <property type="entry name" value="PMT_4TMC"/>
</dbReference>
<evidence type="ECO:0000256" key="15">
    <source>
        <dbReference type="RuleBase" id="RU367007"/>
    </source>
</evidence>
<dbReference type="OrthoDB" id="292747at2759"/>
<keyword evidence="7 15" id="KW-0812">Transmembrane</keyword>
<dbReference type="GO" id="GO:0004169">
    <property type="term" value="F:dolichyl-phosphate-mannose-protein mannosyltransferase activity"/>
    <property type="evidence" value="ECO:0007669"/>
    <property type="project" value="UniProtKB-UniRule"/>
</dbReference>
<gene>
    <name evidence="18" type="ORF">K458DRAFT_398257</name>
</gene>
<dbReference type="Proteomes" id="UP000799291">
    <property type="component" value="Unassembled WGS sequence"/>
</dbReference>
<feature type="region of interest" description="Disordered" evidence="16">
    <location>
        <begin position="876"/>
        <end position="961"/>
    </location>
</feature>
<dbReference type="UniPathway" id="UPA00378"/>
<feature type="transmembrane region" description="Helical" evidence="15">
    <location>
        <begin position="720"/>
        <end position="740"/>
    </location>
</feature>
<comment type="subcellular location">
    <subcellularLocation>
        <location evidence="1 15">Endoplasmic reticulum membrane</location>
        <topology evidence="1 15">Multi-pass membrane protein</topology>
    </subcellularLocation>
</comment>
<proteinExistence type="inferred from homology"/>
<comment type="similarity">
    <text evidence="3 15">Belongs to the glycosyltransferase 39 family.</text>
</comment>
<keyword evidence="10 15" id="KW-1133">Transmembrane helix</keyword>
<feature type="transmembrane region" description="Helical" evidence="15">
    <location>
        <begin position="148"/>
        <end position="168"/>
    </location>
</feature>
<evidence type="ECO:0000256" key="1">
    <source>
        <dbReference type="ARBA" id="ARBA00004477"/>
    </source>
</evidence>
<dbReference type="InterPro" id="IPR016093">
    <property type="entry name" value="MIR_motif"/>
</dbReference>
<evidence type="ECO:0000256" key="12">
    <source>
        <dbReference type="ARBA" id="ARBA00023180"/>
    </source>
</evidence>
<dbReference type="SMART" id="SM00472">
    <property type="entry name" value="MIR"/>
    <property type="match status" value="3"/>
</dbReference>
<dbReference type="PROSITE" id="PS50919">
    <property type="entry name" value="MIR"/>
    <property type="match status" value="3"/>
</dbReference>
<dbReference type="PANTHER" id="PTHR10050">
    <property type="entry name" value="DOLICHYL-PHOSPHATE-MANNOSE--PROTEIN MANNOSYLTRANSFERASE"/>
    <property type="match status" value="1"/>
</dbReference>
<evidence type="ECO:0000256" key="16">
    <source>
        <dbReference type="SAM" id="MobiDB-lite"/>
    </source>
</evidence>
<feature type="transmembrane region" description="Helical" evidence="15">
    <location>
        <begin position="110"/>
        <end position="128"/>
    </location>
</feature>
<keyword evidence="19" id="KW-1185">Reference proteome</keyword>
<evidence type="ECO:0000256" key="8">
    <source>
        <dbReference type="ARBA" id="ARBA00022737"/>
    </source>
</evidence>
<evidence type="ECO:0000313" key="18">
    <source>
        <dbReference type="EMBL" id="KAF2691863.1"/>
    </source>
</evidence>
<feature type="transmembrane region" description="Helical" evidence="15">
    <location>
        <begin position="206"/>
        <end position="224"/>
    </location>
</feature>
<feature type="compositionally biased region" description="Basic and acidic residues" evidence="16">
    <location>
        <begin position="803"/>
        <end position="815"/>
    </location>
</feature>
<feature type="domain" description="MIR" evidence="17">
    <location>
        <begin position="344"/>
        <end position="398"/>
    </location>
</feature>
<name>A0A6G1JNX4_9PLEO</name>
<dbReference type="EMBL" id="MU005569">
    <property type="protein sequence ID" value="KAF2691863.1"/>
    <property type="molecule type" value="Genomic_DNA"/>
</dbReference>
<accession>A0A6G1JNX4</accession>
<dbReference type="InterPro" id="IPR003342">
    <property type="entry name" value="ArnT-like_N"/>
</dbReference>